<keyword evidence="4" id="KW-1185">Reference proteome</keyword>
<name>A0ABY6HPN7_9ARCH</name>
<evidence type="ECO:0008006" key="5">
    <source>
        <dbReference type="Google" id="ProtNLM"/>
    </source>
</evidence>
<sequence length="528" mass="61979">MDETIALFVSLGLIVIFISYTVLYYLIVVKKREDIQEGSITRSAVQTLEDLFKEQEMESIRSKLANLHQIASTKGIQEAGPLSIKKDEKLLIDEGEQLWKEWNAELGEAEPISDEQRQKDIELLKTTVSALEQLDKEHYNELEKEEVDMGKGMFYDSISRKLGRILKNKNWKELPFIQAEKLENEALGTVKHLEHDDFKETLKLMKVVGIFKDIVEIDPHTTLLVFTKTPLKFSLVEKVVLSFIAHSENSSITELQKLTGWKSSYLYQVIEDLEQRKIILKQENQLQAIGFMTKEERTNRHQKLHEIQLKKEEKENKVNQLQREQQAKMKAEQKEKELQQKLELERKQKELEDARLKAEIEAQSESMKIDVDEPVMESSTPELLEVQKREEIIQNIQQIFTNTMPLTGGIIILQALLYYINQGPYPNMQKIELLHYIDIMKERQIIYEEISYSGVDIYIFQDLMIDDEMKVALRHFVTHGEMDMEDLETATDWDTEHAKRVLKRFYDQKILQLNQRNHFYIPGLFNTN</sequence>
<keyword evidence="2" id="KW-0472">Membrane</keyword>
<organism evidence="3 4">
    <name type="scientific">Candidatus Lokiarchaeum ossiferum</name>
    <dbReference type="NCBI Taxonomy" id="2951803"/>
    <lineage>
        <taxon>Archaea</taxon>
        <taxon>Promethearchaeati</taxon>
        <taxon>Promethearchaeota</taxon>
        <taxon>Promethearchaeia</taxon>
        <taxon>Promethearchaeales</taxon>
        <taxon>Promethearchaeaceae</taxon>
        <taxon>Candidatus Lokiarchaeum</taxon>
    </lineage>
</organism>
<dbReference type="EMBL" id="CP104013">
    <property type="protein sequence ID" value="UYP44429.1"/>
    <property type="molecule type" value="Genomic_DNA"/>
</dbReference>
<keyword evidence="1" id="KW-0175">Coiled coil</keyword>
<keyword evidence="2" id="KW-1133">Transmembrane helix</keyword>
<proteinExistence type="predicted"/>
<feature type="coiled-coil region" evidence="1">
    <location>
        <begin position="304"/>
        <end position="364"/>
    </location>
</feature>
<evidence type="ECO:0000313" key="3">
    <source>
        <dbReference type="EMBL" id="UYP44429.1"/>
    </source>
</evidence>
<accession>A0ABY6HPN7</accession>
<keyword evidence="2" id="KW-0812">Transmembrane</keyword>
<evidence type="ECO:0000256" key="1">
    <source>
        <dbReference type="SAM" id="Coils"/>
    </source>
</evidence>
<feature type="transmembrane region" description="Helical" evidence="2">
    <location>
        <begin position="6"/>
        <end position="27"/>
    </location>
</feature>
<evidence type="ECO:0000256" key="2">
    <source>
        <dbReference type="SAM" id="Phobius"/>
    </source>
</evidence>
<protein>
    <recommendedName>
        <fullName evidence="5">Transcription regulator TrmB N-terminal domain-containing protein</fullName>
    </recommendedName>
</protein>
<dbReference type="InterPro" id="IPR036390">
    <property type="entry name" value="WH_DNA-bd_sf"/>
</dbReference>
<reference evidence="3" key="1">
    <citation type="submission" date="2022-09" db="EMBL/GenBank/DDBJ databases">
        <title>Actin cytoskeleton and complex cell architecture in an #Asgard archaeon.</title>
        <authorList>
            <person name="Ponce Toledo R.I."/>
            <person name="Schleper C."/>
            <person name="Rodrigues Oliveira T."/>
            <person name="Wollweber F."/>
            <person name="Xu J."/>
            <person name="Rittmann S."/>
            <person name="Klingl A."/>
            <person name="Pilhofer M."/>
        </authorList>
    </citation>
    <scope>NUCLEOTIDE SEQUENCE</scope>
    <source>
        <strain evidence="3">B-35</strain>
    </source>
</reference>
<dbReference type="Proteomes" id="UP001208689">
    <property type="component" value="Chromosome"/>
</dbReference>
<dbReference type="SUPFAM" id="SSF46785">
    <property type="entry name" value="Winged helix' DNA-binding domain"/>
    <property type="match status" value="1"/>
</dbReference>
<evidence type="ECO:0000313" key="4">
    <source>
        <dbReference type="Proteomes" id="UP001208689"/>
    </source>
</evidence>
<gene>
    <name evidence="3" type="ORF">NEF87_000714</name>
</gene>